<evidence type="ECO:0000313" key="2">
    <source>
        <dbReference type="Proteomes" id="UP001327560"/>
    </source>
</evidence>
<dbReference type="AlphaFoldDB" id="A0AAQ3QM72"/>
<dbReference type="Proteomes" id="UP001327560">
    <property type="component" value="Chromosome 7"/>
</dbReference>
<name>A0AAQ3QM72_9LILI</name>
<dbReference type="EMBL" id="CP136896">
    <property type="protein sequence ID" value="WOL13155.1"/>
    <property type="molecule type" value="Genomic_DNA"/>
</dbReference>
<organism evidence="1 2">
    <name type="scientific">Canna indica</name>
    <name type="common">Indian-shot</name>
    <dbReference type="NCBI Taxonomy" id="4628"/>
    <lineage>
        <taxon>Eukaryota</taxon>
        <taxon>Viridiplantae</taxon>
        <taxon>Streptophyta</taxon>
        <taxon>Embryophyta</taxon>
        <taxon>Tracheophyta</taxon>
        <taxon>Spermatophyta</taxon>
        <taxon>Magnoliopsida</taxon>
        <taxon>Liliopsida</taxon>
        <taxon>Zingiberales</taxon>
        <taxon>Cannaceae</taxon>
        <taxon>Canna</taxon>
    </lineage>
</organism>
<keyword evidence="2" id="KW-1185">Reference proteome</keyword>
<protein>
    <submittedName>
        <fullName evidence="1">Zinc finger BED domain-containing protein RICESLEEPER 2-like</fullName>
    </submittedName>
</protein>
<sequence>MHNLPFQFIEYRGIMACFEYLRPSVQQVSRNTAKADILKLYELEKKKIKNVLATSYGTTSLTSDLWTAINSDGYLAITAHFVNRDWILRKYILCLSYMHSPHTGVALADKIYDVLNDWGIVEKLSSLTLDNASANDVCVQYLNENF</sequence>
<dbReference type="PANTHER" id="PTHR46481:SF6">
    <property type="entry name" value="ZINC FINGER BED DOMAIN-CONTAINING PROTEIN RICESLEEPER 2-LIKE"/>
    <property type="match status" value="1"/>
</dbReference>
<dbReference type="InterPro" id="IPR012337">
    <property type="entry name" value="RNaseH-like_sf"/>
</dbReference>
<evidence type="ECO:0000313" key="1">
    <source>
        <dbReference type="EMBL" id="WOL13155.1"/>
    </source>
</evidence>
<dbReference type="SUPFAM" id="SSF53098">
    <property type="entry name" value="Ribonuclease H-like"/>
    <property type="match status" value="1"/>
</dbReference>
<accession>A0AAQ3QM72</accession>
<dbReference type="InterPro" id="IPR052035">
    <property type="entry name" value="ZnF_BED_domain_contain"/>
</dbReference>
<gene>
    <name evidence="1" type="ORF">Cni_G21924</name>
</gene>
<dbReference type="PANTHER" id="PTHR46481">
    <property type="entry name" value="ZINC FINGER BED DOMAIN-CONTAINING PROTEIN 4"/>
    <property type="match status" value="1"/>
</dbReference>
<reference evidence="1 2" key="1">
    <citation type="submission" date="2023-10" db="EMBL/GenBank/DDBJ databases">
        <title>Chromosome-scale genome assembly provides insights into flower coloration mechanisms of Canna indica.</title>
        <authorList>
            <person name="Li C."/>
        </authorList>
    </citation>
    <scope>NUCLEOTIDE SEQUENCE [LARGE SCALE GENOMIC DNA]</scope>
    <source>
        <tissue evidence="1">Flower</tissue>
    </source>
</reference>
<proteinExistence type="predicted"/>